<dbReference type="Proteomes" id="UP000265703">
    <property type="component" value="Unassembled WGS sequence"/>
</dbReference>
<evidence type="ECO:0000313" key="1">
    <source>
        <dbReference type="EMBL" id="RIA86104.1"/>
    </source>
</evidence>
<reference evidence="1 2" key="1">
    <citation type="submission" date="2018-06" db="EMBL/GenBank/DDBJ databases">
        <title>Comparative genomics reveals the genomic features of Rhizophagus irregularis, R. cerebriforme, R. diaphanum and Gigaspora rosea, and their symbiotic lifestyle signature.</title>
        <authorList>
            <person name="Morin E."/>
            <person name="San Clemente H."/>
            <person name="Chen E.C.H."/>
            <person name="De La Providencia I."/>
            <person name="Hainaut M."/>
            <person name="Kuo A."/>
            <person name="Kohler A."/>
            <person name="Murat C."/>
            <person name="Tang N."/>
            <person name="Roy S."/>
            <person name="Loubradou J."/>
            <person name="Henrissat B."/>
            <person name="Grigoriev I.V."/>
            <person name="Corradi N."/>
            <person name="Roux C."/>
            <person name="Martin F.M."/>
        </authorList>
    </citation>
    <scope>NUCLEOTIDE SEQUENCE [LARGE SCALE GENOMIC DNA]</scope>
    <source>
        <strain evidence="1 2">DAOM 227022</strain>
    </source>
</reference>
<accession>A0A397STT7</accession>
<gene>
    <name evidence="1" type="ORF">C1645_829771</name>
</gene>
<comment type="caution">
    <text evidence="1">The sequence shown here is derived from an EMBL/GenBank/DDBJ whole genome shotgun (WGS) entry which is preliminary data.</text>
</comment>
<evidence type="ECO:0000313" key="2">
    <source>
        <dbReference type="Proteomes" id="UP000265703"/>
    </source>
</evidence>
<name>A0A397STT7_9GLOM</name>
<dbReference type="AlphaFoldDB" id="A0A397STT7"/>
<organism evidence="1 2">
    <name type="scientific">Glomus cerebriforme</name>
    <dbReference type="NCBI Taxonomy" id="658196"/>
    <lineage>
        <taxon>Eukaryota</taxon>
        <taxon>Fungi</taxon>
        <taxon>Fungi incertae sedis</taxon>
        <taxon>Mucoromycota</taxon>
        <taxon>Glomeromycotina</taxon>
        <taxon>Glomeromycetes</taxon>
        <taxon>Glomerales</taxon>
        <taxon>Glomeraceae</taxon>
        <taxon>Glomus</taxon>
    </lineage>
</organism>
<proteinExistence type="predicted"/>
<dbReference type="EMBL" id="QKYT01000382">
    <property type="protein sequence ID" value="RIA86104.1"/>
    <property type="molecule type" value="Genomic_DNA"/>
</dbReference>
<keyword evidence="2" id="KW-1185">Reference proteome</keyword>
<sequence>MKVHQKIQKLQEGQKAQVHARGLRRSKHVVKYSCETYARENDEEEEKEKEILNSYQSTFITLQLFLTQ</sequence>
<protein>
    <submittedName>
        <fullName evidence="1">Uncharacterized protein</fullName>
    </submittedName>
</protein>